<dbReference type="GO" id="GO:0008168">
    <property type="term" value="F:methyltransferase activity"/>
    <property type="evidence" value="ECO:0007669"/>
    <property type="project" value="UniProtKB-KW"/>
</dbReference>
<evidence type="ECO:0000313" key="12">
    <source>
        <dbReference type="EMBL" id="MEY1662154.1"/>
    </source>
</evidence>
<keyword evidence="4 10" id="KW-0698">rRNA processing</keyword>
<dbReference type="PIRSF" id="PIRSF015601">
    <property type="entry name" value="MTase_slr0722"/>
    <property type="match status" value="1"/>
</dbReference>
<keyword evidence="13" id="KW-1185">Reference proteome</keyword>
<evidence type="ECO:0000256" key="10">
    <source>
        <dbReference type="PIRNR" id="PIRNR015601"/>
    </source>
</evidence>
<dbReference type="InterPro" id="IPR046886">
    <property type="entry name" value="RsmE_MTase_dom"/>
</dbReference>
<dbReference type="EMBL" id="JBGCUO010000001">
    <property type="protein sequence ID" value="MEY1662154.1"/>
    <property type="molecule type" value="Genomic_DNA"/>
</dbReference>
<evidence type="ECO:0000259" key="11">
    <source>
        <dbReference type="Pfam" id="PF04452"/>
    </source>
</evidence>
<accession>A0ABV4AH35</accession>
<evidence type="ECO:0000256" key="8">
    <source>
        <dbReference type="ARBA" id="ARBA00025699"/>
    </source>
</evidence>
<keyword evidence="3 10" id="KW-0963">Cytoplasm</keyword>
<dbReference type="SUPFAM" id="SSF75217">
    <property type="entry name" value="alpha/beta knot"/>
    <property type="match status" value="1"/>
</dbReference>
<proteinExistence type="inferred from homology"/>
<dbReference type="RefSeq" id="WP_369455395.1">
    <property type="nucleotide sequence ID" value="NZ_JBGCUO010000001.1"/>
</dbReference>
<comment type="function">
    <text evidence="8 10">Specifically methylates the N3 position of the uracil ring of uridine 1498 (m3U1498) in 16S rRNA. Acts on the fully assembled 30S ribosomal subunit.</text>
</comment>
<dbReference type="Proteomes" id="UP001562065">
    <property type="component" value="Unassembled WGS sequence"/>
</dbReference>
<sequence length="237" mass="25837">MNVLLLEPHQHYRNDLYLVHARQAEHIRRVLGLTVGDSLRAGLLNGPLGRAEVTVDDGTSLQIRFTPTGAPPPPPALKLVLALPRPKMLKRLLIDATSLGIKELHLINSYKVEKSFWSTPELKSELLHSKLLLGLEQSGDTQLPQLHLARRFKPFVEDILPGVIAGHRALLAHPGEAPPLPASVSDPICLAIGPEGGWTAYEVNALQDCGFAVHSFGPRILRVETALPALVGRLLPI</sequence>
<dbReference type="PANTHER" id="PTHR30027">
    <property type="entry name" value="RIBOSOMAL RNA SMALL SUBUNIT METHYLTRANSFERASE E"/>
    <property type="match status" value="1"/>
</dbReference>
<protein>
    <recommendedName>
        <fullName evidence="10">Ribosomal RNA small subunit methyltransferase E</fullName>
        <ecNumber evidence="10">2.1.1.193</ecNumber>
    </recommendedName>
</protein>
<comment type="similarity">
    <text evidence="2 10">Belongs to the RNA methyltransferase RsmE family.</text>
</comment>
<evidence type="ECO:0000256" key="4">
    <source>
        <dbReference type="ARBA" id="ARBA00022552"/>
    </source>
</evidence>
<dbReference type="InterPro" id="IPR006700">
    <property type="entry name" value="RsmE"/>
</dbReference>
<comment type="caution">
    <text evidence="12">The sequence shown here is derived from an EMBL/GenBank/DDBJ whole genome shotgun (WGS) entry which is preliminary data.</text>
</comment>
<evidence type="ECO:0000256" key="5">
    <source>
        <dbReference type="ARBA" id="ARBA00022603"/>
    </source>
</evidence>
<dbReference type="PANTHER" id="PTHR30027:SF3">
    <property type="entry name" value="16S RRNA (URACIL(1498)-N(3))-METHYLTRANSFERASE"/>
    <property type="match status" value="1"/>
</dbReference>
<comment type="subcellular location">
    <subcellularLocation>
        <location evidence="1 10">Cytoplasm</location>
    </subcellularLocation>
</comment>
<dbReference type="GO" id="GO:0032259">
    <property type="term" value="P:methylation"/>
    <property type="evidence" value="ECO:0007669"/>
    <property type="project" value="UniProtKB-KW"/>
</dbReference>
<keyword evidence="6 10" id="KW-0808">Transferase</keyword>
<keyword evidence="7 10" id="KW-0949">S-adenosyl-L-methionine</keyword>
<gene>
    <name evidence="12" type="ORF">AB5I84_08345</name>
</gene>
<keyword evidence="5 10" id="KW-0489">Methyltransferase</keyword>
<evidence type="ECO:0000256" key="3">
    <source>
        <dbReference type="ARBA" id="ARBA00022490"/>
    </source>
</evidence>
<evidence type="ECO:0000256" key="7">
    <source>
        <dbReference type="ARBA" id="ARBA00022691"/>
    </source>
</evidence>
<dbReference type="Gene3D" id="3.40.1280.10">
    <property type="match status" value="1"/>
</dbReference>
<feature type="domain" description="Ribosomal RNA small subunit methyltransferase E methyltransferase" evidence="11">
    <location>
        <begin position="75"/>
        <end position="233"/>
    </location>
</feature>
<dbReference type="InterPro" id="IPR029028">
    <property type="entry name" value="Alpha/beta_knot_MTases"/>
</dbReference>
<evidence type="ECO:0000313" key="13">
    <source>
        <dbReference type="Proteomes" id="UP001562065"/>
    </source>
</evidence>
<reference evidence="12 13" key="1">
    <citation type="submission" date="2024-07" db="EMBL/GenBank/DDBJ databases">
        <authorList>
            <person name="Ren Q."/>
        </authorList>
    </citation>
    <scope>NUCLEOTIDE SEQUENCE [LARGE SCALE GENOMIC DNA]</scope>
    <source>
        <strain evidence="12 13">REN37</strain>
    </source>
</reference>
<evidence type="ECO:0000256" key="2">
    <source>
        <dbReference type="ARBA" id="ARBA00005528"/>
    </source>
</evidence>
<evidence type="ECO:0000256" key="1">
    <source>
        <dbReference type="ARBA" id="ARBA00004496"/>
    </source>
</evidence>
<dbReference type="EC" id="2.1.1.193" evidence="10"/>
<dbReference type="InterPro" id="IPR029026">
    <property type="entry name" value="tRNA_m1G_MTases_N"/>
</dbReference>
<dbReference type="NCBIfam" id="TIGR00046">
    <property type="entry name" value="RsmE family RNA methyltransferase"/>
    <property type="match status" value="1"/>
</dbReference>
<name>A0ABV4AH35_9GAMM</name>
<dbReference type="NCBIfam" id="NF008700">
    <property type="entry name" value="PRK11713.5-4"/>
    <property type="match status" value="1"/>
</dbReference>
<evidence type="ECO:0000256" key="6">
    <source>
        <dbReference type="ARBA" id="ARBA00022679"/>
    </source>
</evidence>
<dbReference type="Pfam" id="PF04452">
    <property type="entry name" value="Methyltrans_RNA"/>
    <property type="match status" value="1"/>
</dbReference>
<dbReference type="CDD" id="cd18084">
    <property type="entry name" value="RsmE-like"/>
    <property type="match status" value="1"/>
</dbReference>
<organism evidence="12 13">
    <name type="scientific">Isoalcanivorax beigongshangi</name>
    <dbReference type="NCBI Taxonomy" id="3238810"/>
    <lineage>
        <taxon>Bacteria</taxon>
        <taxon>Pseudomonadati</taxon>
        <taxon>Pseudomonadota</taxon>
        <taxon>Gammaproteobacteria</taxon>
        <taxon>Oceanospirillales</taxon>
        <taxon>Alcanivoracaceae</taxon>
        <taxon>Isoalcanivorax</taxon>
    </lineage>
</organism>
<comment type="catalytic activity">
    <reaction evidence="9 10">
        <text>uridine(1498) in 16S rRNA + S-adenosyl-L-methionine = N(3)-methyluridine(1498) in 16S rRNA + S-adenosyl-L-homocysteine + H(+)</text>
        <dbReference type="Rhea" id="RHEA:42920"/>
        <dbReference type="Rhea" id="RHEA-COMP:10283"/>
        <dbReference type="Rhea" id="RHEA-COMP:10284"/>
        <dbReference type="ChEBI" id="CHEBI:15378"/>
        <dbReference type="ChEBI" id="CHEBI:57856"/>
        <dbReference type="ChEBI" id="CHEBI:59789"/>
        <dbReference type="ChEBI" id="CHEBI:65315"/>
        <dbReference type="ChEBI" id="CHEBI:74502"/>
        <dbReference type="EC" id="2.1.1.193"/>
    </reaction>
</comment>
<evidence type="ECO:0000256" key="9">
    <source>
        <dbReference type="ARBA" id="ARBA00047944"/>
    </source>
</evidence>